<comment type="caution">
    <text evidence="1">The sequence shown here is derived from an EMBL/GenBank/DDBJ whole genome shotgun (WGS) entry which is preliminary data.</text>
</comment>
<gene>
    <name evidence="1" type="ORF">LS72_003755</name>
</gene>
<evidence type="ECO:0008006" key="3">
    <source>
        <dbReference type="Google" id="ProtNLM"/>
    </source>
</evidence>
<proteinExistence type="predicted"/>
<dbReference type="AlphaFoldDB" id="A0A4U8UGX3"/>
<evidence type="ECO:0000313" key="2">
    <source>
        <dbReference type="Proteomes" id="UP000029920"/>
    </source>
</evidence>
<dbReference type="Gene3D" id="3.20.20.70">
    <property type="entry name" value="Aldolase class I"/>
    <property type="match status" value="1"/>
</dbReference>
<organism evidence="1 2">
    <name type="scientific">Helicobacter apodemus</name>
    <dbReference type="NCBI Taxonomy" id="135569"/>
    <lineage>
        <taxon>Bacteria</taxon>
        <taxon>Pseudomonadati</taxon>
        <taxon>Campylobacterota</taxon>
        <taxon>Epsilonproteobacteria</taxon>
        <taxon>Campylobacterales</taxon>
        <taxon>Helicobacteraceae</taxon>
        <taxon>Helicobacter</taxon>
    </lineage>
</organism>
<dbReference type="SUPFAM" id="SSF102114">
    <property type="entry name" value="Radical SAM enzymes"/>
    <property type="match status" value="1"/>
</dbReference>
<dbReference type="RefSeq" id="WP_138155058.1">
    <property type="nucleotide sequence ID" value="NZ_JRPC02000008.1"/>
</dbReference>
<dbReference type="InterPro" id="IPR058240">
    <property type="entry name" value="rSAM_sf"/>
</dbReference>
<dbReference type="Proteomes" id="UP000029920">
    <property type="component" value="Unassembled WGS sequence"/>
</dbReference>
<dbReference type="InterPro" id="IPR013785">
    <property type="entry name" value="Aldolase_TIM"/>
</dbReference>
<evidence type="ECO:0000313" key="1">
    <source>
        <dbReference type="EMBL" id="TLE16196.1"/>
    </source>
</evidence>
<keyword evidence="2" id="KW-1185">Reference proteome</keyword>
<name>A0A4U8UGX3_9HELI</name>
<protein>
    <recommendedName>
        <fullName evidence="3">4Fe-4S cluster-binding domain-containing protein</fullName>
    </recommendedName>
</protein>
<reference evidence="1 2" key="1">
    <citation type="journal article" date="2014" name="Genome Announc.">
        <title>Draft genome sequences of eight enterohepatic helicobacter species isolated from both laboratory and wild rodents.</title>
        <authorList>
            <person name="Sheh A."/>
            <person name="Shen Z."/>
            <person name="Fox J.G."/>
        </authorList>
    </citation>
    <scope>NUCLEOTIDE SEQUENCE [LARGE SCALE GENOMIC DNA]</scope>
    <source>
        <strain evidence="1 2">MIT-03-7007</strain>
    </source>
</reference>
<sequence length="79" mass="8794">MHYVEKLTPPTYLTKIHIHLADSCNLNCFGCSHFSQIAQSKFPDIQAYERDIKALSAVTQGFIGKIQLMGGEPLAKSKL</sequence>
<dbReference type="EMBL" id="JRPC02000008">
    <property type="protein sequence ID" value="TLE16196.1"/>
    <property type="molecule type" value="Genomic_DNA"/>
</dbReference>
<accession>A0A4U8UGX3</accession>